<proteinExistence type="predicted"/>
<dbReference type="HOGENOM" id="CLU_2261513_0_0_5"/>
<sequence>MGSFSMFSRIFRKRSRDKSAVLVSDKTTSIGLSLAFLLTVSLANGSRIPRYSNTAALKKRLHKEYIDISGNRDLDAQAYRCRSGAYRNVCGGCRGPVAGSAFV</sequence>
<dbReference type="EMBL" id="CP001074">
    <property type="protein sequence ID" value="ACE92198.1"/>
    <property type="molecule type" value="Genomic_DNA"/>
</dbReference>
<dbReference type="KEGG" id="rec:RHECIAT_CH0003250"/>
<dbReference type="Proteomes" id="UP000008817">
    <property type="component" value="Chromosome"/>
</dbReference>
<organism evidence="1 2">
    <name type="scientific">Rhizobium etli (strain CIAT 652)</name>
    <dbReference type="NCBI Taxonomy" id="491916"/>
    <lineage>
        <taxon>Bacteria</taxon>
        <taxon>Pseudomonadati</taxon>
        <taxon>Pseudomonadota</taxon>
        <taxon>Alphaproteobacteria</taxon>
        <taxon>Hyphomicrobiales</taxon>
        <taxon>Rhizobiaceae</taxon>
        <taxon>Rhizobium/Agrobacterium group</taxon>
        <taxon>Rhizobium</taxon>
    </lineage>
</organism>
<gene>
    <name evidence="1" type="ordered locus">RHECIAT_CH0003250</name>
</gene>
<evidence type="ECO:0000313" key="1">
    <source>
        <dbReference type="EMBL" id="ACE92198.1"/>
    </source>
</evidence>
<evidence type="ECO:0000313" key="2">
    <source>
        <dbReference type="Proteomes" id="UP000008817"/>
    </source>
</evidence>
<name>B3PVH8_RHIE6</name>
<dbReference type="AlphaFoldDB" id="B3PVH8"/>
<protein>
    <submittedName>
        <fullName evidence="1">Uncharacterized protein</fullName>
    </submittedName>
</protein>
<reference evidence="1 2" key="1">
    <citation type="submission" date="2008-04" db="EMBL/GenBank/DDBJ databases">
        <title>Genome diversity and DNA divergence of Rhizobium etli.</title>
        <authorList>
            <person name="Gonzalez V."/>
            <person name="Acosta J.L."/>
            <person name="Santamaria R.I."/>
            <person name="Bustos P."/>
            <person name="Hernandez-Gonzalez I.L."/>
            <person name="Fernandez J.L."/>
            <person name="Diaz R."/>
            <person name="Flores M."/>
            <person name="Mora J."/>
            <person name="Palacios R."/>
            <person name="Davila G."/>
        </authorList>
    </citation>
    <scope>NUCLEOTIDE SEQUENCE [LARGE SCALE GENOMIC DNA]</scope>
    <source>
        <strain evidence="1 2">CIAT 652</strain>
    </source>
</reference>
<accession>B3PVH8</accession>